<name>A0AA41MGL1_SCICA</name>
<sequence length="153" mass="17236">MKTILSNETVDVPEKVDITLKGLRVIVKGPRGSLQRDFNHISVELSLLGKKKKRRGADKGWGSRKELVTVRAICSHVQNMIKGVTGEKYILRVWMRTGVACSVSQAQKDELILEGNDIELVSNSAALIQPQQRKTRISENSWMVFMFLKKADD</sequence>
<gene>
    <name evidence="7" type="ORF">SUZIE_113130</name>
</gene>
<dbReference type="GO" id="GO:0022625">
    <property type="term" value="C:cytosolic large ribosomal subunit"/>
    <property type="evidence" value="ECO:0007669"/>
    <property type="project" value="TreeGrafter"/>
</dbReference>
<evidence type="ECO:0000313" key="8">
    <source>
        <dbReference type="Proteomes" id="UP001166674"/>
    </source>
</evidence>
<dbReference type="EMBL" id="JAATJV010168114">
    <property type="protein sequence ID" value="MBZ3871476.1"/>
    <property type="molecule type" value="Genomic_DNA"/>
</dbReference>
<reference evidence="7" key="1">
    <citation type="submission" date="2020-03" db="EMBL/GenBank/DDBJ databases">
        <title>Studies in the Genomics of Life Span.</title>
        <authorList>
            <person name="Glass D."/>
        </authorList>
    </citation>
    <scope>NUCLEOTIDE SEQUENCE</scope>
    <source>
        <strain evidence="7">SUZIE</strain>
        <tissue evidence="7">Muscle</tissue>
    </source>
</reference>
<dbReference type="InterPro" id="IPR036789">
    <property type="entry name" value="Ribosomal_uL6-like_a/b-dom_sf"/>
</dbReference>
<evidence type="ECO:0000259" key="6">
    <source>
        <dbReference type="Pfam" id="PF00347"/>
    </source>
</evidence>
<keyword evidence="2 7" id="KW-0689">Ribosomal protein</keyword>
<dbReference type="AlphaFoldDB" id="A0AA41MGL1"/>
<dbReference type="FunFam" id="3.90.930.12:FF:000005">
    <property type="entry name" value="60S ribosomal protein L9"/>
    <property type="match status" value="1"/>
</dbReference>
<dbReference type="Proteomes" id="UP001166674">
    <property type="component" value="Unassembled WGS sequence"/>
</dbReference>
<evidence type="ECO:0000256" key="2">
    <source>
        <dbReference type="ARBA" id="ARBA00022980"/>
    </source>
</evidence>
<dbReference type="InterPro" id="IPR000702">
    <property type="entry name" value="Ribosomal_uL6-like"/>
</dbReference>
<keyword evidence="8" id="KW-1185">Reference proteome</keyword>
<evidence type="ECO:0000256" key="1">
    <source>
        <dbReference type="ARBA" id="ARBA00009356"/>
    </source>
</evidence>
<dbReference type="Gene3D" id="3.90.930.12">
    <property type="entry name" value="Ribosomal protein L6, alpha-beta domain"/>
    <property type="match status" value="1"/>
</dbReference>
<dbReference type="GO" id="GO:0002181">
    <property type="term" value="P:cytoplasmic translation"/>
    <property type="evidence" value="ECO:0007669"/>
    <property type="project" value="TreeGrafter"/>
</dbReference>
<organism evidence="7 8">
    <name type="scientific">Sciurus carolinensis</name>
    <name type="common">Eastern gray squirrel</name>
    <dbReference type="NCBI Taxonomy" id="30640"/>
    <lineage>
        <taxon>Eukaryota</taxon>
        <taxon>Metazoa</taxon>
        <taxon>Chordata</taxon>
        <taxon>Craniata</taxon>
        <taxon>Vertebrata</taxon>
        <taxon>Euteleostomi</taxon>
        <taxon>Mammalia</taxon>
        <taxon>Eutheria</taxon>
        <taxon>Euarchontoglires</taxon>
        <taxon>Glires</taxon>
        <taxon>Rodentia</taxon>
        <taxon>Sciuromorpha</taxon>
        <taxon>Sciuridae</taxon>
        <taxon>Sciurinae</taxon>
        <taxon>Sciurini</taxon>
        <taxon>Sciurus</taxon>
    </lineage>
</organism>
<proteinExistence type="inferred from homology"/>
<dbReference type="GO" id="GO:0019843">
    <property type="term" value="F:rRNA binding"/>
    <property type="evidence" value="ECO:0007669"/>
    <property type="project" value="InterPro"/>
</dbReference>
<dbReference type="PANTHER" id="PTHR11655">
    <property type="entry name" value="60S/50S RIBOSOMAL PROTEIN L6/L9"/>
    <property type="match status" value="1"/>
</dbReference>
<evidence type="ECO:0000256" key="4">
    <source>
        <dbReference type="ARBA" id="ARBA00035246"/>
    </source>
</evidence>
<dbReference type="SUPFAM" id="SSF56053">
    <property type="entry name" value="Ribosomal protein L6"/>
    <property type="match status" value="2"/>
</dbReference>
<evidence type="ECO:0000256" key="3">
    <source>
        <dbReference type="ARBA" id="ARBA00023274"/>
    </source>
</evidence>
<dbReference type="Pfam" id="PF00347">
    <property type="entry name" value="Ribosomal_L6"/>
    <property type="match status" value="1"/>
</dbReference>
<dbReference type="InterPro" id="IPR020040">
    <property type="entry name" value="Ribosomal_uL6_a/b-dom"/>
</dbReference>
<evidence type="ECO:0000313" key="7">
    <source>
        <dbReference type="EMBL" id="MBZ3871476.1"/>
    </source>
</evidence>
<protein>
    <recommendedName>
        <fullName evidence="4">Large ribosomal subunit protein uL6</fullName>
    </recommendedName>
    <alternativeName>
        <fullName evidence="5">60S ribosomal protein L9</fullName>
    </alternativeName>
</protein>
<dbReference type="PANTHER" id="PTHR11655:SF46">
    <property type="entry name" value="LARGE RIBOSOMAL SUBUNIT PROTEIN UL6"/>
    <property type="match status" value="1"/>
</dbReference>
<dbReference type="GO" id="GO:0003735">
    <property type="term" value="F:structural constituent of ribosome"/>
    <property type="evidence" value="ECO:0007669"/>
    <property type="project" value="InterPro"/>
</dbReference>
<keyword evidence="3" id="KW-0687">Ribonucleoprotein</keyword>
<feature type="domain" description="Large ribosomal subunit protein uL6 alpha-beta" evidence="6">
    <location>
        <begin position="12"/>
        <end position="85"/>
    </location>
</feature>
<accession>A0AA41MGL1</accession>
<evidence type="ECO:0000256" key="5">
    <source>
        <dbReference type="ARBA" id="ARBA00035349"/>
    </source>
</evidence>
<comment type="caution">
    <text evidence="7">The sequence shown here is derived from an EMBL/GenBank/DDBJ whole genome shotgun (WGS) entry which is preliminary data.</text>
</comment>
<comment type="similarity">
    <text evidence="1">Belongs to the universal ribosomal protein uL6 family.</text>
</comment>